<dbReference type="AlphaFoldDB" id="A0A9Q4RCA1"/>
<comment type="caution">
    <text evidence="1">The sequence shown here is derived from an EMBL/GenBank/DDBJ whole genome shotgun (WGS) entry which is preliminary data.</text>
</comment>
<gene>
    <name evidence="1" type="ORF">GME02_04550</name>
</gene>
<name>A0A9Q4RCA1_9BACT</name>
<dbReference type="RefSeq" id="WP_155162331.1">
    <property type="nucleotide sequence ID" value="NZ_JADMOA010000010.1"/>
</dbReference>
<dbReference type="Pfam" id="PF13481">
    <property type="entry name" value="AAA_25"/>
    <property type="match status" value="1"/>
</dbReference>
<dbReference type="Gene3D" id="1.10.10.60">
    <property type="entry name" value="Homeodomain-like"/>
    <property type="match status" value="1"/>
</dbReference>
<dbReference type="SUPFAM" id="SSF52540">
    <property type="entry name" value="P-loop containing nucleoside triphosphate hydrolases"/>
    <property type="match status" value="1"/>
</dbReference>
<dbReference type="InterPro" id="IPR027417">
    <property type="entry name" value="P-loop_NTPase"/>
</dbReference>
<evidence type="ECO:0000313" key="2">
    <source>
        <dbReference type="Proteomes" id="UP000482671"/>
    </source>
</evidence>
<accession>A0A9Q4RCA1</accession>
<reference evidence="1 2" key="1">
    <citation type="journal article" date="2019" name="Nat. Med.">
        <title>A library of human gut bacterial isolates paired with longitudinal multiomics data enables mechanistic microbiome research.</title>
        <authorList>
            <person name="Poyet M."/>
            <person name="Groussin M."/>
            <person name="Gibbons S.M."/>
            <person name="Avila-Pacheco J."/>
            <person name="Jiang X."/>
            <person name="Kearney S.M."/>
            <person name="Perrotta A.R."/>
            <person name="Berdy B."/>
            <person name="Zhao S."/>
            <person name="Lieberman T.D."/>
            <person name="Swanson P.K."/>
            <person name="Smith M."/>
            <person name="Roesemann S."/>
            <person name="Alexander J.E."/>
            <person name="Rich S.A."/>
            <person name="Livny J."/>
            <person name="Vlamakis H."/>
            <person name="Clish C."/>
            <person name="Bullock K."/>
            <person name="Deik A."/>
            <person name="Scott J."/>
            <person name="Pierce K.A."/>
            <person name="Xavier R.J."/>
            <person name="Alm E.J."/>
        </authorList>
    </citation>
    <scope>NUCLEOTIDE SEQUENCE [LARGE SCALE GENOMIC DNA]</scope>
    <source>
        <strain evidence="1 2">BIOML-A11</strain>
    </source>
</reference>
<dbReference type="Proteomes" id="UP000482671">
    <property type="component" value="Unassembled WGS sequence"/>
</dbReference>
<dbReference type="EMBL" id="WNDD01000004">
    <property type="protein sequence ID" value="MTV00944.1"/>
    <property type="molecule type" value="Genomic_DNA"/>
</dbReference>
<sequence>MNNEHSSNQNHIAMIRAELQKVDSFATDIPKQIGMLTVKTANQTIKDAALRPNPDALWLSLWYESEVCCLFSDSNLGKSIYAVQIGTVIAEQKKVLYFDFELSDKQFQLRYSDEAGNLYQFPDNLYRVEISRESLDVTNFEDTVIDDIEQTAIQTEAKILIIDNLTYLCIASEKGDAAGTLMLRLMALKRKYGLSILVLAHTPKRCLSNPITQNDLAGSKKLYNFFDSVFAIGKSAKDNNVRYIKQLKVRYGNYTYDSDNVIVSSIEKVGAFLQFVNIGYATEKEHLREPSDKDKAEVINEAKRLSSEGKSQREIARTLNLSVGCINKYLKM</sequence>
<evidence type="ECO:0000313" key="1">
    <source>
        <dbReference type="EMBL" id="MTV00944.1"/>
    </source>
</evidence>
<dbReference type="Gene3D" id="3.40.50.300">
    <property type="entry name" value="P-loop containing nucleotide triphosphate hydrolases"/>
    <property type="match status" value="1"/>
</dbReference>
<protein>
    <submittedName>
        <fullName evidence="1">AAA family ATPase</fullName>
    </submittedName>
</protein>
<organism evidence="1 2">
    <name type="scientific">Parabacteroides merdae</name>
    <dbReference type="NCBI Taxonomy" id="46503"/>
    <lineage>
        <taxon>Bacteria</taxon>
        <taxon>Pseudomonadati</taxon>
        <taxon>Bacteroidota</taxon>
        <taxon>Bacteroidia</taxon>
        <taxon>Bacteroidales</taxon>
        <taxon>Tannerellaceae</taxon>
        <taxon>Parabacteroides</taxon>
    </lineage>
</organism>
<proteinExistence type="predicted"/>